<evidence type="ECO:0000256" key="5">
    <source>
        <dbReference type="ARBA" id="ARBA00022832"/>
    </source>
</evidence>
<feature type="active site" evidence="9">
    <location>
        <position position="293"/>
    </location>
</feature>
<keyword evidence="9" id="KW-0511">Multifunctional enzyme</keyword>
<protein>
    <recommendedName>
        <fullName evidence="9">Beta-ketoacyl-[acyl-carrier-protein] synthase III</fullName>
        <shortName evidence="9">Beta-ketoacyl-ACP synthase III</shortName>
        <shortName evidence="9">KAS III</shortName>
        <ecNumber evidence="9">2.3.1.180</ecNumber>
    </recommendedName>
    <alternativeName>
        <fullName evidence="9">3-oxoacyl-[acyl-carrier-protein] synthase 3</fullName>
    </alternativeName>
    <alternativeName>
        <fullName evidence="9">3-oxoacyl-[acyl-carrier-protein] synthase III</fullName>
    </alternativeName>
</protein>
<keyword evidence="6 9" id="KW-0443">Lipid metabolism</keyword>
<dbReference type="PANTHER" id="PTHR34069">
    <property type="entry name" value="3-OXOACYL-[ACYL-CARRIER-PROTEIN] SYNTHASE 3"/>
    <property type="match status" value="1"/>
</dbReference>
<evidence type="ECO:0000313" key="12">
    <source>
        <dbReference type="EMBL" id="MFC5528497.1"/>
    </source>
</evidence>
<feature type="active site" evidence="9">
    <location>
        <position position="263"/>
    </location>
</feature>
<evidence type="ECO:0000256" key="8">
    <source>
        <dbReference type="ARBA" id="ARBA00023315"/>
    </source>
</evidence>
<keyword evidence="2 9" id="KW-0963">Cytoplasm</keyword>
<evidence type="ECO:0000259" key="11">
    <source>
        <dbReference type="Pfam" id="PF08545"/>
    </source>
</evidence>
<keyword evidence="3 9" id="KW-0444">Lipid biosynthesis</keyword>
<feature type="domain" description="Beta-ketoacyl-[acyl-carrier-protein] synthase III C-terminal" evidence="10">
    <location>
        <begin position="248"/>
        <end position="336"/>
    </location>
</feature>
<evidence type="ECO:0000256" key="7">
    <source>
        <dbReference type="ARBA" id="ARBA00023160"/>
    </source>
</evidence>
<dbReference type="EC" id="2.3.1.180" evidence="9"/>
<dbReference type="InterPro" id="IPR013751">
    <property type="entry name" value="ACP_syn_III_N"/>
</dbReference>
<feature type="active site" evidence="9">
    <location>
        <position position="127"/>
    </location>
</feature>
<keyword evidence="8 9" id="KW-0012">Acyltransferase</keyword>
<dbReference type="CDD" id="cd00830">
    <property type="entry name" value="KAS_III"/>
    <property type="match status" value="1"/>
</dbReference>
<comment type="catalytic activity">
    <reaction evidence="9">
        <text>malonyl-[ACP] + acetyl-CoA + H(+) = 3-oxobutanoyl-[ACP] + CO2 + CoA</text>
        <dbReference type="Rhea" id="RHEA:12080"/>
        <dbReference type="Rhea" id="RHEA-COMP:9623"/>
        <dbReference type="Rhea" id="RHEA-COMP:9625"/>
        <dbReference type="ChEBI" id="CHEBI:15378"/>
        <dbReference type="ChEBI" id="CHEBI:16526"/>
        <dbReference type="ChEBI" id="CHEBI:57287"/>
        <dbReference type="ChEBI" id="CHEBI:57288"/>
        <dbReference type="ChEBI" id="CHEBI:78449"/>
        <dbReference type="ChEBI" id="CHEBI:78450"/>
        <dbReference type="EC" id="2.3.1.180"/>
    </reaction>
</comment>
<proteinExistence type="inferred from homology"/>
<evidence type="ECO:0000313" key="13">
    <source>
        <dbReference type="Proteomes" id="UP001596108"/>
    </source>
</evidence>
<comment type="similarity">
    <text evidence="1 9">Belongs to the thiolase-like superfamily. FabH family.</text>
</comment>
<dbReference type="NCBIfam" id="TIGR00747">
    <property type="entry name" value="fabH"/>
    <property type="match status" value="1"/>
</dbReference>
<dbReference type="NCBIfam" id="NF006829">
    <property type="entry name" value="PRK09352.1"/>
    <property type="match status" value="1"/>
</dbReference>
<dbReference type="RefSeq" id="WP_378110338.1">
    <property type="nucleotide sequence ID" value="NZ_JBHSNC010000010.1"/>
</dbReference>
<dbReference type="EMBL" id="JBHSNC010000010">
    <property type="protein sequence ID" value="MFC5528497.1"/>
    <property type="molecule type" value="Genomic_DNA"/>
</dbReference>
<feature type="domain" description="Beta-ketoacyl-[acyl-carrier-protein] synthase III N-terminal" evidence="11">
    <location>
        <begin position="122"/>
        <end position="198"/>
    </location>
</feature>
<evidence type="ECO:0000256" key="2">
    <source>
        <dbReference type="ARBA" id="ARBA00022490"/>
    </source>
</evidence>
<dbReference type="InterPro" id="IPR016039">
    <property type="entry name" value="Thiolase-like"/>
</dbReference>
<evidence type="ECO:0000256" key="1">
    <source>
        <dbReference type="ARBA" id="ARBA00008642"/>
    </source>
</evidence>
<accession>A0ABW0QY10</accession>
<comment type="subcellular location">
    <subcellularLocation>
        <location evidence="9">Cytoplasm</location>
    </subcellularLocation>
</comment>
<keyword evidence="13" id="KW-1185">Reference proteome</keyword>
<dbReference type="InterPro" id="IPR004655">
    <property type="entry name" value="FabH"/>
</dbReference>
<dbReference type="PANTHER" id="PTHR34069:SF2">
    <property type="entry name" value="BETA-KETOACYL-[ACYL-CARRIER-PROTEIN] SYNTHASE III"/>
    <property type="match status" value="1"/>
</dbReference>
<dbReference type="HAMAP" id="MF_01815">
    <property type="entry name" value="FabH"/>
    <property type="match status" value="1"/>
</dbReference>
<evidence type="ECO:0000256" key="4">
    <source>
        <dbReference type="ARBA" id="ARBA00022679"/>
    </source>
</evidence>
<evidence type="ECO:0000256" key="9">
    <source>
        <dbReference type="HAMAP-Rule" id="MF_01815"/>
    </source>
</evidence>
<evidence type="ECO:0000256" key="3">
    <source>
        <dbReference type="ARBA" id="ARBA00022516"/>
    </source>
</evidence>
<comment type="pathway">
    <text evidence="9">Lipid metabolism; fatty acid biosynthesis.</text>
</comment>
<name>A0ABW0QY10_9BACL</name>
<evidence type="ECO:0000256" key="6">
    <source>
        <dbReference type="ARBA" id="ARBA00023098"/>
    </source>
</evidence>
<evidence type="ECO:0000259" key="10">
    <source>
        <dbReference type="Pfam" id="PF08541"/>
    </source>
</evidence>
<dbReference type="InterPro" id="IPR013747">
    <property type="entry name" value="ACP_syn_III_C"/>
</dbReference>
<dbReference type="Pfam" id="PF08541">
    <property type="entry name" value="ACP_syn_III_C"/>
    <property type="match status" value="1"/>
</dbReference>
<gene>
    <name evidence="9" type="primary">fabH</name>
    <name evidence="12" type="ORF">ACFPQ4_03400</name>
</gene>
<comment type="subunit">
    <text evidence="9">Homodimer.</text>
</comment>
<dbReference type="Proteomes" id="UP001596108">
    <property type="component" value="Unassembled WGS sequence"/>
</dbReference>
<dbReference type="SUPFAM" id="SSF53901">
    <property type="entry name" value="Thiolase-like"/>
    <property type="match status" value="1"/>
</dbReference>
<feature type="region of interest" description="ACP-binding" evidence="9">
    <location>
        <begin position="264"/>
        <end position="268"/>
    </location>
</feature>
<keyword evidence="4 9" id="KW-0808">Transferase</keyword>
<organism evidence="12 13">
    <name type="scientific">Cohnella yongneupensis</name>
    <dbReference type="NCBI Taxonomy" id="425006"/>
    <lineage>
        <taxon>Bacteria</taxon>
        <taxon>Bacillati</taxon>
        <taxon>Bacillota</taxon>
        <taxon>Bacilli</taxon>
        <taxon>Bacillales</taxon>
        <taxon>Paenibacillaceae</taxon>
        <taxon>Cohnella</taxon>
    </lineage>
</organism>
<dbReference type="Pfam" id="PF08545">
    <property type="entry name" value="ACP_syn_III"/>
    <property type="match status" value="1"/>
</dbReference>
<dbReference type="Gene3D" id="3.40.47.10">
    <property type="match status" value="1"/>
</dbReference>
<sequence length="341" mass="35985">MASLTNATAGATRIASNAVITAIGSYAPERVITNADLERMVETDHDWIVRRTGIVERHQARDDQYASDMAIAAAQDLFRRFPIAPEDVDAILVATTSPDMACPSVASRVQLAIGAASCLAVDMNAACAGFVTALQMANGLILTNAYRKVLVIGAETLTKLTDYTDRSTCILFGDGAGAVLVERAEIGSMLASNAVTDGAGGFHVYATGLSKVGDGVPLQGDGKLVQNGREVYKWALSTVPEGVQQLLQAIDATIDDVDWFVPHSANLRMIEAICERLGLPIDQALHSVTQYGNTSSASIPLALDVAYKAGRLAPGQLIVLYGFGSGLTQSGLALRWELSSN</sequence>
<comment type="function">
    <text evidence="9">Catalyzes the condensation reaction of fatty acid synthesis by the addition to an acyl acceptor of two carbons from malonyl-ACP. Catalyzes the first condensation reaction which initiates fatty acid synthesis and may therefore play a role in governing the total rate of fatty acid production. Possesses both acetoacetyl-ACP synthase and acetyl transacylase activities. Its substrate specificity determines the biosynthesis of branched-chain and/or straight-chain of fatty acids.</text>
</comment>
<keyword evidence="7 9" id="KW-0275">Fatty acid biosynthesis</keyword>
<reference evidence="13" key="1">
    <citation type="journal article" date="2019" name="Int. J. Syst. Evol. Microbiol.">
        <title>The Global Catalogue of Microorganisms (GCM) 10K type strain sequencing project: providing services to taxonomists for standard genome sequencing and annotation.</title>
        <authorList>
            <consortium name="The Broad Institute Genomics Platform"/>
            <consortium name="The Broad Institute Genome Sequencing Center for Infectious Disease"/>
            <person name="Wu L."/>
            <person name="Ma J."/>
        </authorList>
    </citation>
    <scope>NUCLEOTIDE SEQUENCE [LARGE SCALE GENOMIC DNA]</scope>
    <source>
        <strain evidence="13">CGMCC 1.18578</strain>
    </source>
</reference>
<keyword evidence="5 9" id="KW-0276">Fatty acid metabolism</keyword>
<comment type="caution">
    <text evidence="12">The sequence shown here is derived from an EMBL/GenBank/DDBJ whole genome shotgun (WGS) entry which is preliminary data.</text>
</comment>
<comment type="domain">
    <text evidence="9">The last Arg residue of the ACP-binding site is essential for the weak association between ACP/AcpP and FabH.</text>
</comment>